<dbReference type="Proteomes" id="UP000198287">
    <property type="component" value="Unassembled WGS sequence"/>
</dbReference>
<feature type="transmembrane region" description="Helical" evidence="17">
    <location>
        <begin position="253"/>
        <end position="272"/>
    </location>
</feature>
<evidence type="ECO:0000313" key="21">
    <source>
        <dbReference type="Proteomes" id="UP000198287"/>
    </source>
</evidence>
<dbReference type="InterPro" id="IPR036734">
    <property type="entry name" value="Neur_chan_lig-bd_sf"/>
</dbReference>
<evidence type="ECO:0000256" key="9">
    <source>
        <dbReference type="ARBA" id="ARBA00023136"/>
    </source>
</evidence>
<dbReference type="InterPro" id="IPR006202">
    <property type="entry name" value="Neur_chan_lig-bd"/>
</dbReference>
<evidence type="ECO:0000256" key="13">
    <source>
        <dbReference type="ARBA" id="ARBA00023257"/>
    </source>
</evidence>
<dbReference type="AlphaFoldDB" id="A0A226E5H4"/>
<feature type="domain" description="Neurotransmitter-gated ion-channel transmembrane" evidence="19">
    <location>
        <begin position="160"/>
        <end position="302"/>
    </location>
</feature>
<dbReference type="InterPro" id="IPR002394">
    <property type="entry name" value="Nicotinic_acetylcholine_rcpt"/>
</dbReference>
<name>A0A226E5H4_FOLCA</name>
<keyword evidence="9 17" id="KW-0472">Membrane</keyword>
<evidence type="ECO:0000256" key="5">
    <source>
        <dbReference type="ARBA" id="ARBA00022692"/>
    </source>
</evidence>
<dbReference type="PRINTS" id="PR00252">
    <property type="entry name" value="NRIONCHANNEL"/>
</dbReference>
<dbReference type="SUPFAM" id="SSF63712">
    <property type="entry name" value="Nicotinic receptor ligand binding domain-like"/>
    <property type="match status" value="1"/>
</dbReference>
<evidence type="ECO:0000256" key="2">
    <source>
        <dbReference type="ARBA" id="ARBA00009237"/>
    </source>
</evidence>
<evidence type="ECO:0000256" key="17">
    <source>
        <dbReference type="RuleBase" id="RU000687"/>
    </source>
</evidence>
<keyword evidence="3 17" id="KW-0813">Transport</keyword>
<dbReference type="InterPro" id="IPR006201">
    <property type="entry name" value="Neur_channel"/>
</dbReference>
<dbReference type="GO" id="GO:0004888">
    <property type="term" value="F:transmembrane signaling receptor activity"/>
    <property type="evidence" value="ECO:0007669"/>
    <property type="project" value="InterPro"/>
</dbReference>
<keyword evidence="10" id="KW-1015">Disulfide bond</keyword>
<dbReference type="Pfam" id="PF02932">
    <property type="entry name" value="Neur_chan_memb"/>
    <property type="match status" value="1"/>
</dbReference>
<dbReference type="FunFam" id="2.70.170.10:FF:000016">
    <property type="entry name" value="Nicotinic acetylcholine receptor subunit"/>
    <property type="match status" value="1"/>
</dbReference>
<feature type="transmembrane region" description="Helical" evidence="17">
    <location>
        <begin position="154"/>
        <end position="173"/>
    </location>
</feature>
<dbReference type="OMA" id="WIFKSSC"/>
<evidence type="ECO:0000259" key="19">
    <source>
        <dbReference type="Pfam" id="PF02932"/>
    </source>
</evidence>
<dbReference type="FunFam" id="1.20.58.390:FF:000073">
    <property type="entry name" value="Neuronal acetylcholine receptor subunit alpha-9-II"/>
    <property type="match status" value="1"/>
</dbReference>
<keyword evidence="13" id="KW-0628">Postsynaptic cell membrane</keyword>
<dbReference type="InterPro" id="IPR018000">
    <property type="entry name" value="Neurotransmitter_ion_chnl_CS"/>
</dbReference>
<protein>
    <submittedName>
        <fullName evidence="20">Neuronal acetylcholine receptor subunit alpha-10</fullName>
    </submittedName>
</protein>
<dbReference type="SUPFAM" id="SSF90112">
    <property type="entry name" value="Neurotransmitter-gated ion-channel transmembrane pore"/>
    <property type="match status" value="1"/>
</dbReference>
<reference evidence="20 21" key="1">
    <citation type="submission" date="2015-12" db="EMBL/GenBank/DDBJ databases">
        <title>The genome of Folsomia candida.</title>
        <authorList>
            <person name="Faddeeva A."/>
            <person name="Derks M.F."/>
            <person name="Anvar Y."/>
            <person name="Smit S."/>
            <person name="Van Straalen N."/>
            <person name="Roelofs D."/>
        </authorList>
    </citation>
    <scope>NUCLEOTIDE SEQUENCE [LARGE SCALE GENOMIC DNA]</scope>
    <source>
        <strain evidence="20 21">VU population</strain>
        <tissue evidence="20">Whole body</tissue>
    </source>
</reference>
<keyword evidence="14" id="KW-1071">Ligand-gated ion channel</keyword>
<evidence type="ECO:0000256" key="11">
    <source>
        <dbReference type="ARBA" id="ARBA00023170"/>
    </source>
</evidence>
<dbReference type="InterPro" id="IPR006029">
    <property type="entry name" value="Neurotrans-gated_channel_TM"/>
</dbReference>
<feature type="transmembrane region" description="Helical" evidence="17">
    <location>
        <begin position="185"/>
        <end position="203"/>
    </location>
</feature>
<keyword evidence="15 17" id="KW-0407">Ion channel</keyword>
<dbReference type="EMBL" id="LNIX01000007">
    <property type="protein sequence ID" value="OXA52217.1"/>
    <property type="molecule type" value="Genomic_DNA"/>
</dbReference>
<comment type="caution">
    <text evidence="20">The sequence shown here is derived from an EMBL/GenBank/DDBJ whole genome shotgun (WGS) entry which is preliminary data.</text>
</comment>
<comment type="function">
    <text evidence="1">After binding acetylcholine, the AChR responds by an extensive change in conformation that affects all subunits and leads to opening of an ion-conducting channel across the plasma membrane.</text>
</comment>
<organism evidence="20 21">
    <name type="scientific">Folsomia candida</name>
    <name type="common">Springtail</name>
    <dbReference type="NCBI Taxonomy" id="158441"/>
    <lineage>
        <taxon>Eukaryota</taxon>
        <taxon>Metazoa</taxon>
        <taxon>Ecdysozoa</taxon>
        <taxon>Arthropoda</taxon>
        <taxon>Hexapoda</taxon>
        <taxon>Collembola</taxon>
        <taxon>Entomobryomorpha</taxon>
        <taxon>Isotomoidea</taxon>
        <taxon>Isotomidae</taxon>
        <taxon>Proisotominae</taxon>
        <taxon>Folsomia</taxon>
    </lineage>
</organism>
<evidence type="ECO:0000256" key="14">
    <source>
        <dbReference type="ARBA" id="ARBA00023286"/>
    </source>
</evidence>
<evidence type="ECO:0000256" key="4">
    <source>
        <dbReference type="ARBA" id="ARBA00022475"/>
    </source>
</evidence>
<evidence type="ECO:0000256" key="6">
    <source>
        <dbReference type="ARBA" id="ARBA00022989"/>
    </source>
</evidence>
<evidence type="ECO:0000256" key="16">
    <source>
        <dbReference type="ARBA" id="ARBA00034104"/>
    </source>
</evidence>
<evidence type="ECO:0000313" key="20">
    <source>
        <dbReference type="EMBL" id="OXA52217.1"/>
    </source>
</evidence>
<dbReference type="OrthoDB" id="5975154at2759"/>
<keyword evidence="6 17" id="KW-1133">Transmembrane helix</keyword>
<keyword evidence="7" id="KW-0770">Synapse</keyword>
<feature type="transmembrane region" description="Helical" evidence="17">
    <location>
        <begin position="215"/>
        <end position="241"/>
    </location>
</feature>
<dbReference type="Pfam" id="PF02931">
    <property type="entry name" value="Neur_chan_LBD"/>
    <property type="match status" value="1"/>
</dbReference>
<keyword evidence="11 20" id="KW-0675">Receptor</keyword>
<keyword evidence="21" id="KW-1185">Reference proteome</keyword>
<evidence type="ECO:0000256" key="1">
    <source>
        <dbReference type="ARBA" id="ARBA00003328"/>
    </source>
</evidence>
<comment type="subcellular location">
    <subcellularLocation>
        <location evidence="16">Postsynaptic cell membrane</location>
        <topology evidence="16">Multi-pass membrane protein</topology>
    </subcellularLocation>
</comment>
<dbReference type="CDD" id="cd19051">
    <property type="entry name" value="LGIC_TM_cation"/>
    <property type="match status" value="1"/>
</dbReference>
<keyword evidence="12" id="KW-0325">Glycoprotein</keyword>
<dbReference type="GO" id="GO:0022848">
    <property type="term" value="F:acetylcholine-gated monoatomic cation-selective channel activity"/>
    <property type="evidence" value="ECO:0007669"/>
    <property type="project" value="InterPro"/>
</dbReference>
<sequence length="514" mass="58317">MWVDESLKWNPDEFGGVKVIRIPAERVWRPDVILYNNADSQYNTAIVSTNVIVKFNGNLTWLSSAIFKSSCQINVEYFPFDQQNCTLKFASWTYDGFQVDLLINDEAGDLSNYVPNGEWDLINVHVKRSVIRYSCCEEPYPDITYFIVLRRRPLFYVFNLILPCILISGLSLMSFYMPSDSGEKVTLGITTLLSMTVFLMVIGESMPPTSEKLPLIGLYYGVTISLVSFATGLSVVTLSIHHRGMRGGRLPQYLNRFLFNYLAPALLLKLDIPKKRMLAEKLTRESQARSDANKEPESSLSCKIPLTDMWRVMYPGLPSTPPGLNCHCDCNKVNHTNCRRSCRFHNRCVSYCDLSYLDNAWQNCHPSETLHPSVSSAFRPVMRVKGIPCTDGLGGGTETGEEDGGGGVLGDNPTSAFPFRPQAPGRPFCNSMLEGRRRDWRESQILQMMSRVLDTMEKNEQRVEEMDKKDVIKLEWQQAALIIDRLLLWIFVVTTVVATFGILYMSPYTKLFTA</sequence>
<dbReference type="Gene3D" id="1.20.58.390">
    <property type="entry name" value="Neurotransmitter-gated ion-channel transmembrane domain"/>
    <property type="match status" value="2"/>
</dbReference>
<evidence type="ECO:0000256" key="12">
    <source>
        <dbReference type="ARBA" id="ARBA00023180"/>
    </source>
</evidence>
<evidence type="ECO:0000256" key="8">
    <source>
        <dbReference type="ARBA" id="ARBA00023065"/>
    </source>
</evidence>
<feature type="domain" description="Neurotransmitter-gated ion-channel ligand-binding" evidence="18">
    <location>
        <begin position="1"/>
        <end position="153"/>
    </location>
</feature>
<dbReference type="CDD" id="cd18997">
    <property type="entry name" value="LGIC_ECD_nAChR"/>
    <property type="match status" value="1"/>
</dbReference>
<dbReference type="InterPro" id="IPR038050">
    <property type="entry name" value="Neuro_actylchol_rec"/>
</dbReference>
<comment type="similarity">
    <text evidence="2">Belongs to the ligand-gated ion channel (TC 1.A.9) family. Acetylcholine receptor (TC 1.A.9.1) subfamily.</text>
</comment>
<gene>
    <name evidence="20" type="ORF">Fcan01_12929</name>
</gene>
<proteinExistence type="inferred from homology"/>
<keyword evidence="5 17" id="KW-0812">Transmembrane</keyword>
<dbReference type="InterPro" id="IPR036719">
    <property type="entry name" value="Neuro-gated_channel_TM_sf"/>
</dbReference>
<dbReference type="GO" id="GO:0045211">
    <property type="term" value="C:postsynaptic membrane"/>
    <property type="evidence" value="ECO:0007669"/>
    <property type="project" value="UniProtKB-SubCell"/>
</dbReference>
<dbReference type="PANTHER" id="PTHR18945">
    <property type="entry name" value="NEUROTRANSMITTER GATED ION CHANNEL"/>
    <property type="match status" value="1"/>
</dbReference>
<evidence type="ECO:0000256" key="15">
    <source>
        <dbReference type="ARBA" id="ARBA00023303"/>
    </source>
</evidence>
<dbReference type="PRINTS" id="PR00254">
    <property type="entry name" value="NICOTINICR"/>
</dbReference>
<dbReference type="FunFam" id="1.20.58.390:FF:000075">
    <property type="entry name" value="Neuronal acetylcholine receptor subunit alpha-9-II"/>
    <property type="match status" value="1"/>
</dbReference>
<keyword evidence="8 17" id="KW-0406">Ion transport</keyword>
<dbReference type="PROSITE" id="PS00236">
    <property type="entry name" value="NEUROTR_ION_CHANNEL"/>
    <property type="match status" value="1"/>
</dbReference>
<evidence type="ECO:0000256" key="10">
    <source>
        <dbReference type="ARBA" id="ARBA00023157"/>
    </source>
</evidence>
<evidence type="ECO:0000256" key="3">
    <source>
        <dbReference type="ARBA" id="ARBA00022448"/>
    </source>
</evidence>
<evidence type="ECO:0000256" key="7">
    <source>
        <dbReference type="ARBA" id="ARBA00023018"/>
    </source>
</evidence>
<keyword evidence="4" id="KW-1003">Cell membrane</keyword>
<accession>A0A226E5H4</accession>
<evidence type="ECO:0000259" key="18">
    <source>
        <dbReference type="Pfam" id="PF02931"/>
    </source>
</evidence>
<feature type="transmembrane region" description="Helical" evidence="17">
    <location>
        <begin position="486"/>
        <end position="505"/>
    </location>
</feature>
<dbReference type="Gene3D" id="2.70.170.10">
    <property type="entry name" value="Neurotransmitter-gated ion-channel ligand-binding domain"/>
    <property type="match status" value="1"/>
</dbReference>